<evidence type="ECO:0000313" key="2">
    <source>
        <dbReference type="Proteomes" id="UP000034883"/>
    </source>
</evidence>
<dbReference type="AlphaFoldDB" id="A0A0F6W8F6"/>
<accession>A0A0F6W8F6</accession>
<dbReference type="KEGG" id="samy:DB32_007210"/>
<dbReference type="EMBL" id="CP011125">
    <property type="protein sequence ID" value="AKF10061.1"/>
    <property type="molecule type" value="Genomic_DNA"/>
</dbReference>
<sequence>MLEVIAAIAITCVVLTGCAARTRLASSAPPAAQGETRAQLLARARIDLGCERASLVELGPRHVAAAGCGAQREYRNVCEGARACEWITIDDLAIRASFELECPVADLEVVTLGASSRGVVGCGVRATYVLVCQGEGCHWLPSTVHRSAAERHFAPAALVQQ</sequence>
<keyword evidence="2" id="KW-1185">Reference proteome</keyword>
<evidence type="ECO:0000313" key="1">
    <source>
        <dbReference type="EMBL" id="AKF10061.1"/>
    </source>
</evidence>
<reference evidence="1 2" key="1">
    <citation type="submission" date="2015-03" db="EMBL/GenBank/DDBJ databases">
        <title>Genome assembly of Sandaracinus amylolyticus DSM 53668.</title>
        <authorList>
            <person name="Sharma G."/>
            <person name="Subramanian S."/>
        </authorList>
    </citation>
    <scope>NUCLEOTIDE SEQUENCE [LARGE SCALE GENOMIC DNA]</scope>
    <source>
        <strain evidence="1 2">DSM 53668</strain>
    </source>
</reference>
<dbReference type="Proteomes" id="UP000034883">
    <property type="component" value="Chromosome"/>
</dbReference>
<gene>
    <name evidence="1" type="ORF">DB32_007210</name>
</gene>
<proteinExistence type="predicted"/>
<organism evidence="1 2">
    <name type="scientific">Sandaracinus amylolyticus</name>
    <dbReference type="NCBI Taxonomy" id="927083"/>
    <lineage>
        <taxon>Bacteria</taxon>
        <taxon>Pseudomonadati</taxon>
        <taxon>Myxococcota</taxon>
        <taxon>Polyangia</taxon>
        <taxon>Polyangiales</taxon>
        <taxon>Sandaracinaceae</taxon>
        <taxon>Sandaracinus</taxon>
    </lineage>
</organism>
<name>A0A0F6W8F6_9BACT</name>
<protein>
    <submittedName>
        <fullName evidence="1">Uncharacterized protein</fullName>
    </submittedName>
</protein>